<evidence type="ECO:0000313" key="2">
    <source>
        <dbReference type="EMBL" id="CEJ07697.1"/>
    </source>
</evidence>
<proteinExistence type="predicted"/>
<protein>
    <submittedName>
        <fullName evidence="1">Uncharacterized protein</fullName>
    </submittedName>
</protein>
<organism evidence="1">
    <name type="scientific">Acididesulfobacillus acetoxydans</name>
    <dbReference type="NCBI Taxonomy" id="1561005"/>
    <lineage>
        <taxon>Bacteria</taxon>
        <taxon>Bacillati</taxon>
        <taxon>Bacillota</taxon>
        <taxon>Clostridia</taxon>
        <taxon>Eubacteriales</taxon>
        <taxon>Peptococcaceae</taxon>
        <taxon>Acididesulfobacillus</taxon>
    </lineage>
</organism>
<dbReference type="EMBL" id="LR746496">
    <property type="protein sequence ID" value="CAA7600974.1"/>
    <property type="molecule type" value="Genomic_DNA"/>
</dbReference>
<evidence type="ECO:0000313" key="1">
    <source>
        <dbReference type="EMBL" id="CAA7600974.1"/>
    </source>
</evidence>
<dbReference type="EMBL" id="CDGJ01000064">
    <property type="protein sequence ID" value="CEJ07697.1"/>
    <property type="molecule type" value="Genomic_DNA"/>
</dbReference>
<evidence type="ECO:0000313" key="3">
    <source>
        <dbReference type="Proteomes" id="UP001071230"/>
    </source>
</evidence>
<dbReference type="Proteomes" id="UP000836597">
    <property type="component" value="Chromosome"/>
</dbReference>
<accession>A0A8S0WN29</accession>
<gene>
    <name evidence="1" type="ORF">DEACI_1627</name>
    <name evidence="2" type="ORF">DEACI_2163</name>
</gene>
<dbReference type="Proteomes" id="UP001071230">
    <property type="component" value="Unassembled WGS sequence"/>
</dbReference>
<name>A0A8S0WN29_9FIRM</name>
<sequence length="40" mass="4316">MSTEAPQPLVNQGLGGFALRIRKAPGVMPHLAKMALTWVQ</sequence>
<dbReference type="AlphaFoldDB" id="A0A8S0WN29"/>
<reference evidence="1" key="2">
    <citation type="submission" date="2020-01" db="EMBL/GenBank/DDBJ databases">
        <authorList>
            <person name="Hornung B."/>
        </authorList>
    </citation>
    <scope>NUCLEOTIDE SEQUENCE</scope>
    <source>
        <strain evidence="1">PacBioINE</strain>
    </source>
</reference>
<dbReference type="KEGG" id="aacx:DEACI_1627"/>
<keyword evidence="3" id="KW-1185">Reference proteome</keyword>
<reference evidence="2" key="1">
    <citation type="submission" date="2014-11" db="EMBL/GenBank/DDBJ databases">
        <authorList>
            <person name="Hornung B.V."/>
        </authorList>
    </citation>
    <scope>NUCLEOTIDE SEQUENCE</scope>
    <source>
        <strain evidence="2">INE</strain>
    </source>
</reference>